<keyword evidence="4" id="KW-1185">Reference proteome</keyword>
<protein>
    <recommendedName>
        <fullName evidence="5">Dipeptidylpeptidase IV N-terminal domain-containing protein</fullName>
    </recommendedName>
</protein>
<sequence length="507" mass="60720">MAVKLFTFLFLLLLVTGATTSSNCTSCATTNGEQWTTLPPCDIKVFNRNFLIILTKYGITWWDPSVYDTLDDMNKAISEGIKKIEKDEEGKHHSEYRGMKLFYTTQNSGFDNLMVTGTNNETNEFHIGVVNTDLFLNKSDHFYPFSSMDIGPYMWSYDGYNGKAVRKLEMPRNSDGTPMKVFKKDRNRYICNAEHAQFSPDKKRLFFEYDAPIRIFAHLNERAWALSEDQESNRDCGTYESAETVYTFSGQPDRPFQTYWMGPWAEGAKYLMNQFQHDHYTLVAEGRNGSFEHFLSIDGRYGDTRTNDTMRKCSIRTIKSGQFELPRMLLIRHDNYFYHNYHYNGSPHYQNNDNHPLDNNPSDHHHDYYDLTYNNFFYHNCDPYDHYHNDDHHDPSDHRNYYDYELEYYHVYTHDYHYSINDKCFNDPTNHDFFYHNSHSYDHPERKHSFADNPNDYHGSPHHHNPSDHRNYYDYELAHHYHHHDYYDPTYNNFFYHNYDFYDYPYP</sequence>
<keyword evidence="2" id="KW-0732">Signal</keyword>
<proteinExistence type="predicted"/>
<gene>
    <name evidence="3" type="ORF">QR680_011866</name>
</gene>
<evidence type="ECO:0000256" key="2">
    <source>
        <dbReference type="SAM" id="SignalP"/>
    </source>
</evidence>
<feature type="region of interest" description="Disordered" evidence="1">
    <location>
        <begin position="445"/>
        <end position="465"/>
    </location>
</feature>
<feature type="chain" id="PRO_5041384287" description="Dipeptidylpeptidase IV N-terminal domain-containing protein" evidence="2">
    <location>
        <begin position="21"/>
        <end position="507"/>
    </location>
</feature>
<dbReference type="Proteomes" id="UP001175271">
    <property type="component" value="Unassembled WGS sequence"/>
</dbReference>
<dbReference type="AlphaFoldDB" id="A0AA39I022"/>
<feature type="signal peptide" evidence="2">
    <location>
        <begin position="1"/>
        <end position="20"/>
    </location>
</feature>
<evidence type="ECO:0000313" key="4">
    <source>
        <dbReference type="Proteomes" id="UP001175271"/>
    </source>
</evidence>
<evidence type="ECO:0008006" key="5">
    <source>
        <dbReference type="Google" id="ProtNLM"/>
    </source>
</evidence>
<evidence type="ECO:0000256" key="1">
    <source>
        <dbReference type="SAM" id="MobiDB-lite"/>
    </source>
</evidence>
<evidence type="ECO:0000313" key="3">
    <source>
        <dbReference type="EMBL" id="KAK0415282.1"/>
    </source>
</evidence>
<dbReference type="EMBL" id="JAUCMV010000002">
    <property type="protein sequence ID" value="KAK0415282.1"/>
    <property type="molecule type" value="Genomic_DNA"/>
</dbReference>
<reference evidence="3" key="1">
    <citation type="submission" date="2023-06" db="EMBL/GenBank/DDBJ databases">
        <title>Genomic analysis of the entomopathogenic nematode Steinernema hermaphroditum.</title>
        <authorList>
            <person name="Schwarz E.M."/>
            <person name="Heppert J.K."/>
            <person name="Baniya A."/>
            <person name="Schwartz H.T."/>
            <person name="Tan C.-H."/>
            <person name="Antoshechkin I."/>
            <person name="Sternberg P.W."/>
            <person name="Goodrich-Blair H."/>
            <person name="Dillman A.R."/>
        </authorList>
    </citation>
    <scope>NUCLEOTIDE SEQUENCE</scope>
    <source>
        <strain evidence="3">PS9179</strain>
        <tissue evidence="3">Whole animal</tissue>
    </source>
</reference>
<organism evidence="3 4">
    <name type="scientific">Steinernema hermaphroditum</name>
    <dbReference type="NCBI Taxonomy" id="289476"/>
    <lineage>
        <taxon>Eukaryota</taxon>
        <taxon>Metazoa</taxon>
        <taxon>Ecdysozoa</taxon>
        <taxon>Nematoda</taxon>
        <taxon>Chromadorea</taxon>
        <taxon>Rhabditida</taxon>
        <taxon>Tylenchina</taxon>
        <taxon>Panagrolaimomorpha</taxon>
        <taxon>Strongyloidoidea</taxon>
        <taxon>Steinernematidae</taxon>
        <taxon>Steinernema</taxon>
    </lineage>
</organism>
<name>A0AA39I022_9BILA</name>
<comment type="caution">
    <text evidence="3">The sequence shown here is derived from an EMBL/GenBank/DDBJ whole genome shotgun (WGS) entry which is preliminary data.</text>
</comment>
<accession>A0AA39I022</accession>